<accession>A0A811ZGA8</accession>
<proteinExistence type="inferred from homology"/>
<evidence type="ECO:0000256" key="2">
    <source>
        <dbReference type="ARBA" id="ARBA00022884"/>
    </source>
</evidence>
<dbReference type="AlphaFoldDB" id="A0A811ZGA8"/>
<sequence>MPIGPPASSKLGKPRPLNAWHTIGSPSSQSPPWARVLPFLCPSNPGRFKLHFESDYHSLGYYLRRICFPRKKVCEESLFSGIEMVSVGVSTEPCHSRWEEETDETVLQRRQKQIDYGKRTPGYQCFLQQVPKAKRQPGLHPQTPNKKRRYSRRSWDAQIRQWRRALHSWDPPSQPPKGRRSEGQGMEHLLEPMGSTPTDDLLDDWFQALEPSVNLDEDQKGAQFADLVAPAYSFPWLYEEDHHWFYFLADHSYLPVPDLNEAQNI</sequence>
<comment type="similarity">
    <text evidence="1">Belongs to the SLBP family.</text>
</comment>
<dbReference type="Pfam" id="PF15247">
    <property type="entry name" value="SLBP_RNA_bind"/>
    <property type="match status" value="1"/>
</dbReference>
<dbReference type="PANTHER" id="PTHR17408:SF11">
    <property type="entry name" value="STEM-LOOP BINDING PROTEIN-LIKE"/>
    <property type="match status" value="1"/>
</dbReference>
<dbReference type="InterPro" id="IPR026502">
    <property type="entry name" value="SLBP1/SLBP2"/>
</dbReference>
<organism evidence="9 10">
    <name type="scientific">Nyctereutes procyonoides</name>
    <name type="common">Raccoon dog</name>
    <name type="synonym">Canis procyonoides</name>
    <dbReference type="NCBI Taxonomy" id="34880"/>
    <lineage>
        <taxon>Eukaryota</taxon>
        <taxon>Metazoa</taxon>
        <taxon>Chordata</taxon>
        <taxon>Craniata</taxon>
        <taxon>Vertebrata</taxon>
        <taxon>Euteleostomi</taxon>
        <taxon>Mammalia</taxon>
        <taxon>Eutheria</taxon>
        <taxon>Laurasiatheria</taxon>
        <taxon>Carnivora</taxon>
        <taxon>Caniformia</taxon>
        <taxon>Canidae</taxon>
        <taxon>Nyctereutes</taxon>
    </lineage>
</organism>
<dbReference type="GO" id="GO:0051028">
    <property type="term" value="P:mRNA transport"/>
    <property type="evidence" value="ECO:0007669"/>
    <property type="project" value="TreeGrafter"/>
</dbReference>
<dbReference type="EMBL" id="CAJHUB010000764">
    <property type="protein sequence ID" value="CAD7687841.1"/>
    <property type="molecule type" value="Genomic_DNA"/>
</dbReference>
<dbReference type="InterPro" id="IPR029344">
    <property type="entry name" value="SLBP_RNA_bind"/>
</dbReference>
<comment type="function">
    <text evidence="3">RNA-binding protein involved in the histone pre-mRNA processing. Binds the stem-loop structure of replication-dependent histone pre-mRNAs and contributes to efficient 3'-end processing by stabilizing the complex between histone pre-mRNA and U7 small nuclear ribonucleoprotein (snRNP), via the histone downstream element (HDE). Plays an important role in targeting mature histone mRNA from the nucleus to the cytoplasm and to the translation machinery. Stabilizes mature histone mRNA and could be involved in cell-cycle regulation of histone gene expression. Involved in the mechanism by which growing oocytes accumulate histone proteins that support early embryogenesis. Binds to the 5' side of the stem-loop structure of histone pre-mRNAs.</text>
</comment>
<evidence type="ECO:0000313" key="10">
    <source>
        <dbReference type="Proteomes" id="UP000645828"/>
    </source>
</evidence>
<gene>
    <name evidence="9" type="ORF">NYPRO_LOCUS20634</name>
</gene>
<dbReference type="GO" id="GO:0005737">
    <property type="term" value="C:cytoplasm"/>
    <property type="evidence" value="ECO:0007669"/>
    <property type="project" value="TreeGrafter"/>
</dbReference>
<dbReference type="Proteomes" id="UP000645828">
    <property type="component" value="Unassembled WGS sequence"/>
</dbReference>
<evidence type="ECO:0000256" key="7">
    <source>
        <dbReference type="SAM" id="MobiDB-lite"/>
    </source>
</evidence>
<dbReference type="GO" id="GO:0006398">
    <property type="term" value="P:mRNA 3'-end processing by stem-loop binding and cleavage"/>
    <property type="evidence" value="ECO:0007669"/>
    <property type="project" value="TreeGrafter"/>
</dbReference>
<dbReference type="GO" id="GO:0003729">
    <property type="term" value="F:mRNA binding"/>
    <property type="evidence" value="ECO:0007669"/>
    <property type="project" value="InterPro"/>
</dbReference>
<keyword evidence="10" id="KW-1185">Reference proteome</keyword>
<evidence type="ECO:0000256" key="5">
    <source>
        <dbReference type="ARBA" id="ARBA00072422"/>
    </source>
</evidence>
<dbReference type="InterPro" id="IPR038294">
    <property type="entry name" value="SLBP_RNA_bind_sf"/>
</dbReference>
<reference evidence="9" key="1">
    <citation type="submission" date="2020-12" db="EMBL/GenBank/DDBJ databases">
        <authorList>
            <consortium name="Molecular Ecology Group"/>
        </authorList>
    </citation>
    <scope>NUCLEOTIDE SEQUENCE</scope>
    <source>
        <strain evidence="9">TBG_1078</strain>
    </source>
</reference>
<evidence type="ECO:0000313" key="9">
    <source>
        <dbReference type="EMBL" id="CAD7687841.1"/>
    </source>
</evidence>
<protein>
    <recommendedName>
        <fullName evidence="5">Histone RNA hairpin-binding protein</fullName>
    </recommendedName>
    <alternativeName>
        <fullName evidence="6">Histone stem-loop-binding protein</fullName>
    </alternativeName>
</protein>
<comment type="subunit">
    <text evidence="4">Monomer. SLBP/pre-mRNA complex interacts with ZNF473. Interacts with the Importin alpha/Importin beta receptor, LSM1, MIF4GD, TNPO3 and UPF1. Interaction with LSM1 occurs when histone mRNA is being rapidly degraded during the S phase. Found in a ternary complex with ERI1 and the stem-loop structure of the 3' end of histone mRNA. Associates with polyribosomes. Identified in a histone pre-mRNA complex, at least composed of ERI1, LSM11, SLBP, SNRPB, SYNCRIP and YBX1. Binds in a cooperative manner with ERI1 to the mature 3'-end of histone mRNAs.</text>
</comment>
<name>A0A811ZGA8_NYCPR</name>
<evidence type="ECO:0000256" key="3">
    <source>
        <dbReference type="ARBA" id="ARBA00057687"/>
    </source>
</evidence>
<dbReference type="PANTHER" id="PTHR17408">
    <property type="entry name" value="HISTONE RNA HAIRPIN-BINDING PROTEIN"/>
    <property type="match status" value="1"/>
</dbReference>
<evidence type="ECO:0000256" key="6">
    <source>
        <dbReference type="ARBA" id="ARBA00082670"/>
    </source>
</evidence>
<evidence type="ECO:0000256" key="4">
    <source>
        <dbReference type="ARBA" id="ARBA00066071"/>
    </source>
</evidence>
<comment type="caution">
    <text evidence="9">The sequence shown here is derived from an EMBL/GenBank/DDBJ whole genome shotgun (WGS) entry which is preliminary data.</text>
</comment>
<feature type="region of interest" description="Disordered" evidence="7">
    <location>
        <begin position="133"/>
        <end position="153"/>
    </location>
</feature>
<evidence type="ECO:0000256" key="1">
    <source>
        <dbReference type="ARBA" id="ARBA00006151"/>
    </source>
</evidence>
<dbReference type="GO" id="GO:0071207">
    <property type="term" value="F:histone pre-mRNA stem-loop binding"/>
    <property type="evidence" value="ECO:0007669"/>
    <property type="project" value="TreeGrafter"/>
</dbReference>
<dbReference type="FunFam" id="1.10.8.1120:FF:000001">
    <property type="entry name" value="Histone RNA hairpin-binding protein-like"/>
    <property type="match status" value="1"/>
</dbReference>
<evidence type="ECO:0000259" key="8">
    <source>
        <dbReference type="Pfam" id="PF15247"/>
    </source>
</evidence>
<dbReference type="GO" id="GO:0071204">
    <property type="term" value="C:histone pre-mRNA 3'end processing complex"/>
    <property type="evidence" value="ECO:0007669"/>
    <property type="project" value="TreeGrafter"/>
</dbReference>
<feature type="domain" description="Histone RNA hairpin-binding protein RNA-binding" evidence="8">
    <location>
        <begin position="102"/>
        <end position="171"/>
    </location>
</feature>
<keyword evidence="2" id="KW-0694">RNA-binding</keyword>
<dbReference type="Gene3D" id="1.10.8.1120">
    <property type="entry name" value="Histone RNA hairpin-binding protein RNA-binding domain"/>
    <property type="match status" value="1"/>
</dbReference>